<evidence type="ECO:0000313" key="2">
    <source>
        <dbReference type="EMBL" id="OCX20451.1"/>
    </source>
</evidence>
<keyword evidence="1" id="KW-0812">Transmembrane</keyword>
<dbReference type="AlphaFoldDB" id="A0A1C2E0D1"/>
<dbReference type="Proteomes" id="UP000095143">
    <property type="component" value="Unassembled WGS sequence"/>
</dbReference>
<feature type="transmembrane region" description="Helical" evidence="1">
    <location>
        <begin position="73"/>
        <end position="94"/>
    </location>
</feature>
<protein>
    <submittedName>
        <fullName evidence="2">Uncharacterized protein</fullName>
    </submittedName>
</protein>
<comment type="caution">
    <text evidence="2">The sequence shown here is derived from an EMBL/GenBank/DDBJ whole genome shotgun (WGS) entry which is preliminary data.</text>
</comment>
<keyword evidence="1" id="KW-1133">Transmembrane helix</keyword>
<proteinExistence type="predicted"/>
<dbReference type="RefSeq" id="WP_065988899.1">
    <property type="nucleotide sequence ID" value="NZ_MDEN01000062.1"/>
</dbReference>
<name>A0A1C2E0D1_9PSED</name>
<feature type="transmembrane region" description="Helical" evidence="1">
    <location>
        <begin position="20"/>
        <end position="41"/>
    </location>
</feature>
<reference evidence="2 3" key="1">
    <citation type="submission" date="2016-08" db="EMBL/GenBank/DDBJ databases">
        <title>Whole genome sequence of Pseudomonas graminis strain UASWS1507, a potential biological control agent for agriculture.</title>
        <authorList>
            <person name="Crovadore J."/>
            <person name="Calmin G."/>
            <person name="Chablais R."/>
            <person name="Cochard B."/>
            <person name="Lefort F."/>
        </authorList>
    </citation>
    <scope>NUCLEOTIDE SEQUENCE [LARGE SCALE GENOMIC DNA]</scope>
    <source>
        <strain evidence="2 3">UASWS1507</strain>
    </source>
</reference>
<keyword evidence="1" id="KW-0472">Membrane</keyword>
<dbReference type="OrthoDB" id="7031215at2"/>
<dbReference type="EMBL" id="MDEN01000062">
    <property type="protein sequence ID" value="OCX20451.1"/>
    <property type="molecule type" value="Genomic_DNA"/>
</dbReference>
<evidence type="ECO:0000256" key="1">
    <source>
        <dbReference type="SAM" id="Phobius"/>
    </source>
</evidence>
<gene>
    <name evidence="2" type="ORF">BBI10_12890</name>
</gene>
<organism evidence="2 3">
    <name type="scientific">Pseudomonas graminis</name>
    <dbReference type="NCBI Taxonomy" id="158627"/>
    <lineage>
        <taxon>Bacteria</taxon>
        <taxon>Pseudomonadati</taxon>
        <taxon>Pseudomonadota</taxon>
        <taxon>Gammaproteobacteria</taxon>
        <taxon>Pseudomonadales</taxon>
        <taxon>Pseudomonadaceae</taxon>
        <taxon>Pseudomonas</taxon>
    </lineage>
</organism>
<sequence length="236" mass="26147">MSDARIQQENLSRFRKYLRIDAALFIASMVGAFTLSGFAYLEKFYLTLDVSVSRINITTQQFLAYGAAGFGSYLAAMVFAMALVGAVTLLIVLFEKPTVSTDRQPDPARWIVKARDRAARNRGAFIFVGCIGLIAFLLFAAWALLVTLPSGTGRTAALDEAATCTARRFDYANLNHFEGCQVAESDDMVFILQRTKCDEEGVEFRTLELPKQGLKSISSPARKYLRKQPDPSRCGQ</sequence>
<accession>A0A1C2E0D1</accession>
<feature type="transmembrane region" description="Helical" evidence="1">
    <location>
        <begin position="123"/>
        <end position="145"/>
    </location>
</feature>
<evidence type="ECO:0000313" key="3">
    <source>
        <dbReference type="Proteomes" id="UP000095143"/>
    </source>
</evidence>